<dbReference type="Proteomes" id="UP000245489">
    <property type="component" value="Unassembled WGS sequence"/>
</dbReference>
<comment type="subcellular location">
    <subcellularLocation>
        <location evidence="1">Cell envelope</location>
    </subcellularLocation>
</comment>
<proteinExistence type="predicted"/>
<organism evidence="6 7">
    <name type="scientific">Arcicella aurantiaca</name>
    <dbReference type="NCBI Taxonomy" id="591202"/>
    <lineage>
        <taxon>Bacteria</taxon>
        <taxon>Pseudomonadati</taxon>
        <taxon>Bacteroidota</taxon>
        <taxon>Cytophagia</taxon>
        <taxon>Cytophagales</taxon>
        <taxon>Flectobacillaceae</taxon>
        <taxon>Arcicella</taxon>
    </lineage>
</organism>
<reference evidence="6 7" key="1">
    <citation type="submission" date="2018-05" db="EMBL/GenBank/DDBJ databases">
        <title>Genomic Encyclopedia of Archaeal and Bacterial Type Strains, Phase II (KMG-II): from individual species to whole genera.</title>
        <authorList>
            <person name="Goeker M."/>
        </authorList>
    </citation>
    <scope>NUCLEOTIDE SEQUENCE [LARGE SCALE GENOMIC DNA]</scope>
    <source>
        <strain evidence="6 7">DSM 22214</strain>
    </source>
</reference>
<evidence type="ECO:0000313" key="7">
    <source>
        <dbReference type="Proteomes" id="UP000245489"/>
    </source>
</evidence>
<protein>
    <submittedName>
        <fullName evidence="6">Peroxiredoxin</fullName>
    </submittedName>
</protein>
<dbReference type="Gene3D" id="3.40.30.10">
    <property type="entry name" value="Glutaredoxin"/>
    <property type="match status" value="1"/>
</dbReference>
<dbReference type="PANTHER" id="PTHR42852:SF6">
    <property type="entry name" value="THIOL:DISULFIDE INTERCHANGE PROTEIN DSBE"/>
    <property type="match status" value="1"/>
</dbReference>
<dbReference type="Pfam" id="PF17127">
    <property type="entry name" value="DUF5106"/>
    <property type="match status" value="1"/>
</dbReference>
<keyword evidence="3" id="KW-1015">Disulfide bond</keyword>
<dbReference type="Pfam" id="PF00578">
    <property type="entry name" value="AhpC-TSA"/>
    <property type="match status" value="1"/>
</dbReference>
<dbReference type="InterPro" id="IPR036249">
    <property type="entry name" value="Thioredoxin-like_sf"/>
</dbReference>
<evidence type="ECO:0000313" key="6">
    <source>
        <dbReference type="EMBL" id="PWK29442.1"/>
    </source>
</evidence>
<dbReference type="PANTHER" id="PTHR42852">
    <property type="entry name" value="THIOL:DISULFIDE INTERCHANGE PROTEIN DSBE"/>
    <property type="match status" value="1"/>
</dbReference>
<dbReference type="RefSeq" id="WP_109741063.1">
    <property type="nucleotide sequence ID" value="NZ_QGGO01000001.1"/>
</dbReference>
<dbReference type="CDD" id="cd02966">
    <property type="entry name" value="TlpA_like_family"/>
    <property type="match status" value="1"/>
</dbReference>
<evidence type="ECO:0000259" key="5">
    <source>
        <dbReference type="PROSITE" id="PS51352"/>
    </source>
</evidence>
<keyword evidence="7" id="KW-1185">Reference proteome</keyword>
<dbReference type="GO" id="GO:0016491">
    <property type="term" value="F:oxidoreductase activity"/>
    <property type="evidence" value="ECO:0007669"/>
    <property type="project" value="InterPro"/>
</dbReference>
<evidence type="ECO:0000256" key="2">
    <source>
        <dbReference type="ARBA" id="ARBA00022748"/>
    </source>
</evidence>
<feature type="domain" description="Thioredoxin" evidence="5">
    <location>
        <begin position="328"/>
        <end position="475"/>
    </location>
</feature>
<evidence type="ECO:0000256" key="1">
    <source>
        <dbReference type="ARBA" id="ARBA00004196"/>
    </source>
</evidence>
<dbReference type="AlphaFoldDB" id="A0A316EKL1"/>
<dbReference type="InterPro" id="IPR000866">
    <property type="entry name" value="AhpC/TSA"/>
</dbReference>
<evidence type="ECO:0000256" key="3">
    <source>
        <dbReference type="ARBA" id="ARBA00023157"/>
    </source>
</evidence>
<dbReference type="InterPro" id="IPR025380">
    <property type="entry name" value="DUF4369"/>
</dbReference>
<gene>
    <name evidence="6" type="ORF">LV89_00282</name>
</gene>
<dbReference type="Pfam" id="PF14289">
    <property type="entry name" value="DUF4369"/>
    <property type="match status" value="1"/>
</dbReference>
<dbReference type="EMBL" id="QGGO01000001">
    <property type="protein sequence ID" value="PWK29442.1"/>
    <property type="molecule type" value="Genomic_DNA"/>
</dbReference>
<dbReference type="InterPro" id="IPR033395">
    <property type="entry name" value="DUF5106"/>
</dbReference>
<dbReference type="GO" id="GO:0030313">
    <property type="term" value="C:cell envelope"/>
    <property type="evidence" value="ECO:0007669"/>
    <property type="project" value="UniProtKB-SubCell"/>
</dbReference>
<dbReference type="InterPro" id="IPR050553">
    <property type="entry name" value="Thioredoxin_ResA/DsbE_sf"/>
</dbReference>
<dbReference type="InterPro" id="IPR013766">
    <property type="entry name" value="Thioredoxin_domain"/>
</dbReference>
<keyword evidence="4" id="KW-0676">Redox-active center</keyword>
<dbReference type="SUPFAM" id="SSF52833">
    <property type="entry name" value="Thioredoxin-like"/>
    <property type="match status" value="1"/>
</dbReference>
<evidence type="ECO:0000256" key="4">
    <source>
        <dbReference type="ARBA" id="ARBA00023284"/>
    </source>
</evidence>
<dbReference type="OrthoDB" id="6399635at2"/>
<comment type="caution">
    <text evidence="6">The sequence shown here is derived from an EMBL/GenBank/DDBJ whole genome shotgun (WGS) entry which is preliminary data.</text>
</comment>
<keyword evidence="2" id="KW-0201">Cytochrome c-type biogenesis</keyword>
<dbReference type="GO" id="GO:0017004">
    <property type="term" value="P:cytochrome complex assembly"/>
    <property type="evidence" value="ECO:0007669"/>
    <property type="project" value="UniProtKB-KW"/>
</dbReference>
<name>A0A316EKL1_9BACT</name>
<dbReference type="PROSITE" id="PS51352">
    <property type="entry name" value="THIOREDOXIN_2"/>
    <property type="match status" value="1"/>
</dbReference>
<accession>A0A316EKL1</accession>
<sequence>MKILVKILSISLLVIFTNVVFGQTKEGFSIKGKVRGIKDTTVFLAHYFGYNQQVIKDTAQVDSQGNFHFVGEKTLPEGLYLISLPKGKYMDIVVGNQAFSFETDTTNLITKMKVTGSKENELFFKFQQDMASKFDEMKVLEMERKMNNSMLAAGKIKRLQAEVTQFQKDWLKTTEGTFVNKLIKASQEPEIPPLGKPMLTKADTTAYYQYQFNYYKKHFWDNVDLTDDRLIRTPFLQKKIERYFDDLTAQTSDSIAKESDVVLARAKGRDVRRYVIYKIASTYENPKILGTDGAFVHIAEKYYIGEPALWDTSTVRKMKERITVLKPLLIGKTLPDMYLTDTLGKEIVIPKLDASYTILFIYDPDCGHCRESAPKLAKAYQGLKAKNVKVIAASIDRTPTKWKKFIQEFKLQELIHGIDIHKNQQTGKEEYYTDFKNSFDVYATPVVYVLDKDKKIIAKRLPVEQLEDFIDFHRKQTLRESVKTGK</sequence>
<dbReference type="GO" id="GO:0016209">
    <property type="term" value="F:antioxidant activity"/>
    <property type="evidence" value="ECO:0007669"/>
    <property type="project" value="InterPro"/>
</dbReference>